<dbReference type="SUPFAM" id="SSF53474">
    <property type="entry name" value="alpha/beta-Hydrolases"/>
    <property type="match status" value="1"/>
</dbReference>
<feature type="signal peptide" evidence="1">
    <location>
        <begin position="1"/>
        <end position="18"/>
    </location>
</feature>
<dbReference type="InterPro" id="IPR029058">
    <property type="entry name" value="AB_hydrolase_fold"/>
</dbReference>
<evidence type="ECO:0000313" key="3">
    <source>
        <dbReference type="Proteomes" id="UP000319257"/>
    </source>
</evidence>
<dbReference type="InterPro" id="IPR050261">
    <property type="entry name" value="FrsA_esterase"/>
</dbReference>
<evidence type="ECO:0000313" key="2">
    <source>
        <dbReference type="EMBL" id="TPX18799.1"/>
    </source>
</evidence>
<accession>A0A507BMR6</accession>
<feature type="chain" id="PRO_5021248056" evidence="1">
    <location>
        <begin position="19"/>
        <end position="449"/>
    </location>
</feature>
<comment type="caution">
    <text evidence="2">The sequence shown here is derived from an EMBL/GenBank/DDBJ whole genome shotgun (WGS) entry which is preliminary data.</text>
</comment>
<dbReference type="GeneID" id="41978995"/>
<sequence>MRISRIFLIFGTASLCVASAVPRSSKPHSSFKRSDNATNPMFQLSTDADFNFEILRVLSMAPYEGADIGEVLVAAKEIEPGDFESFYNGFNNLALRAEKIARAIDPRRHPVSARNALFKLSNYYRSADFFLHGNWSDPRINALWEKQLSAFNDAMALMTVPGERITIHAKDGGFDIPAIFFGTGLPGRRPTLIACNGYDGSQEEMYHVIGQAALQRGMNFIAYEGPGQPTVRREQNLGFIPEWEKVVSPVIDYALERPEVDGDAIALMGFSFGGYLVPRAAAFDHRAAAIMAVDGIYDFGQSILKHLPEELQQIFSSGDAEKFNAILSKVIADPTTVTSFRWGVQQGSWALKAKTPFEFMTKAQAYNLTGLTDKITTPVFVGDAQLDGFFLGQGKELADHIGGMTTYHQFEAIDGAGEHCAIGATVYQNQVLLDWFEDIIHQPKNCIRP</sequence>
<dbReference type="PANTHER" id="PTHR22946:SF12">
    <property type="entry name" value="CONIDIAL PIGMENT BIOSYNTHESIS PROTEIN AYG1 (AFU_ORTHOLOGUE AFUA_2G17550)"/>
    <property type="match status" value="1"/>
</dbReference>
<dbReference type="InParanoid" id="A0A507BMR6"/>
<protein>
    <submittedName>
        <fullName evidence="2">Uncharacterized protein</fullName>
    </submittedName>
</protein>
<keyword evidence="1" id="KW-0732">Signal</keyword>
<dbReference type="EMBL" id="SKBQ01000109">
    <property type="protein sequence ID" value="TPX18799.1"/>
    <property type="molecule type" value="Genomic_DNA"/>
</dbReference>
<dbReference type="RefSeq" id="XP_031000510.1">
    <property type="nucleotide sequence ID" value="XM_031134289.1"/>
</dbReference>
<gene>
    <name evidence="2" type="ORF">E0L32_011548</name>
</gene>
<dbReference type="PANTHER" id="PTHR22946">
    <property type="entry name" value="DIENELACTONE HYDROLASE DOMAIN-CONTAINING PROTEIN-RELATED"/>
    <property type="match status" value="1"/>
</dbReference>
<dbReference type="AlphaFoldDB" id="A0A507BMR6"/>
<dbReference type="OrthoDB" id="249703at2759"/>
<dbReference type="Gene3D" id="1.20.1440.110">
    <property type="entry name" value="acylaminoacyl peptidase"/>
    <property type="match status" value="1"/>
</dbReference>
<reference evidence="2 3" key="1">
    <citation type="submission" date="2019-06" db="EMBL/GenBank/DDBJ databases">
        <title>Draft genome sequence of the filamentous fungus Phialemoniopsis curvata isolated from diesel fuel.</title>
        <authorList>
            <person name="Varaljay V.A."/>
            <person name="Lyon W.J."/>
            <person name="Crouch A.L."/>
            <person name="Drake C.E."/>
            <person name="Hollomon J.M."/>
            <person name="Nadeau L.J."/>
            <person name="Nunn H.S."/>
            <person name="Stevenson B.S."/>
            <person name="Bojanowski C.L."/>
            <person name="Crookes-Goodson W.J."/>
        </authorList>
    </citation>
    <scope>NUCLEOTIDE SEQUENCE [LARGE SCALE GENOMIC DNA]</scope>
    <source>
        <strain evidence="2 3">D216</strain>
    </source>
</reference>
<dbReference type="Proteomes" id="UP000319257">
    <property type="component" value="Unassembled WGS sequence"/>
</dbReference>
<proteinExistence type="predicted"/>
<keyword evidence="3" id="KW-1185">Reference proteome</keyword>
<dbReference type="Gene3D" id="3.40.50.1820">
    <property type="entry name" value="alpha/beta hydrolase"/>
    <property type="match status" value="1"/>
</dbReference>
<dbReference type="STRING" id="1093900.A0A507BMR6"/>
<organism evidence="2 3">
    <name type="scientific">Thyridium curvatum</name>
    <dbReference type="NCBI Taxonomy" id="1093900"/>
    <lineage>
        <taxon>Eukaryota</taxon>
        <taxon>Fungi</taxon>
        <taxon>Dikarya</taxon>
        <taxon>Ascomycota</taxon>
        <taxon>Pezizomycotina</taxon>
        <taxon>Sordariomycetes</taxon>
        <taxon>Sordariomycetidae</taxon>
        <taxon>Thyridiales</taxon>
        <taxon>Thyridiaceae</taxon>
        <taxon>Thyridium</taxon>
    </lineage>
</organism>
<name>A0A507BMR6_9PEZI</name>
<evidence type="ECO:0000256" key="1">
    <source>
        <dbReference type="SAM" id="SignalP"/>
    </source>
</evidence>